<evidence type="ECO:0000256" key="2">
    <source>
        <dbReference type="ARBA" id="ARBA00004395"/>
    </source>
</evidence>
<dbReference type="SUPFAM" id="SSF52087">
    <property type="entry name" value="CRAL/TRIO domain"/>
    <property type="match status" value="1"/>
</dbReference>
<dbReference type="AlphaFoldDB" id="K8ESI9"/>
<dbReference type="EMBL" id="FO082276">
    <property type="protein sequence ID" value="CCO15385.1"/>
    <property type="molecule type" value="Genomic_DNA"/>
</dbReference>
<dbReference type="InterPro" id="IPR036865">
    <property type="entry name" value="CRAL-TRIO_dom_sf"/>
</dbReference>
<dbReference type="PROSITE" id="PS50191">
    <property type="entry name" value="CRAL_TRIO"/>
    <property type="match status" value="1"/>
</dbReference>
<feature type="signal peptide" evidence="4">
    <location>
        <begin position="1"/>
        <end position="19"/>
    </location>
</feature>
<evidence type="ECO:0000256" key="1">
    <source>
        <dbReference type="ARBA" id="ARBA00004202"/>
    </source>
</evidence>
<gene>
    <name evidence="6" type="ORF">Bathy03g01100</name>
</gene>
<sequence>MMKPFLFLVSLWFFAFVWNEYKPFRLNKMFVSLSLPEDYARDVTFTFFSLLVPIAVVMNERLNAFEQRRRKMVDDSDENGKNKTQISKVKVFIALQAMKFWYVFRKVHGNMPWVLYRERKLAIERELESEMRSFEAKAFDGKNMGMWSKQKHKNARRSLVIWRRSREVVNGYEENVKKLEQEVEDVKFPEDMMVGGDRENCLRRYLSSTKNSSDVYAAKRMIVNSMDWREKMKPREYLRRWTMKEEDGGMSELEKKVHKAHPCMSVYTTHTPLGIPVCCMRVGDASKNMMTMSAAEYNKKSGRSNSISSKSSGSEHSSIDARTIVEANYGMLFTYLTNIVFPSLKTRDAVIVHDKCVVVIDASKDIALKFRDGKQLKAKQRVEMFKNMMIIFRQQYPDLIYKFYVVNASLNVRVFWHAVSGFLDSQMRKKVTMFGRITGEKKSKAAFEEIVDVFGGIDRTPTFLGGTCERKLSECGPWVVKDLHSDNAFRGWEREDEVDEKKQKKKPNASPLRVTGSFIYRGAKKVASFTESQPTDLSAVAKERRASYIREHTV</sequence>
<evidence type="ECO:0000313" key="7">
    <source>
        <dbReference type="Proteomes" id="UP000198341"/>
    </source>
</evidence>
<dbReference type="InterPro" id="IPR001251">
    <property type="entry name" value="CRAL-TRIO_dom"/>
</dbReference>
<dbReference type="KEGG" id="bpg:Bathy03g01100"/>
<evidence type="ECO:0000313" key="6">
    <source>
        <dbReference type="EMBL" id="CCO15385.1"/>
    </source>
</evidence>
<comment type="subcellular location">
    <subcellularLocation>
        <location evidence="1">Cell membrane</location>
        <topology evidence="1">Peripheral membrane protein</topology>
    </subcellularLocation>
    <subcellularLocation>
        <location evidence="2">Golgi apparatus membrane</location>
        <topology evidence="2">Peripheral membrane protein</topology>
    </subcellularLocation>
</comment>
<comment type="similarity">
    <text evidence="3">Belongs to the SFH family.</text>
</comment>
<feature type="chain" id="PRO_5003919498" evidence="4">
    <location>
        <begin position="20"/>
        <end position="554"/>
    </location>
</feature>
<feature type="domain" description="CRAL-TRIO" evidence="5">
    <location>
        <begin position="282"/>
        <end position="472"/>
    </location>
</feature>
<keyword evidence="4" id="KW-0732">Signal</keyword>
<dbReference type="Gene3D" id="3.40.525.10">
    <property type="entry name" value="CRAL-TRIO lipid binding domain"/>
    <property type="match status" value="1"/>
</dbReference>
<keyword evidence="7" id="KW-1185">Reference proteome</keyword>
<evidence type="ECO:0000256" key="3">
    <source>
        <dbReference type="ARBA" id="ARBA00038020"/>
    </source>
</evidence>
<dbReference type="OrthoDB" id="1434354at2759"/>
<dbReference type="CDD" id="cd00170">
    <property type="entry name" value="SEC14"/>
    <property type="match status" value="1"/>
</dbReference>
<dbReference type="PANTHER" id="PTHR45657:SF1">
    <property type="entry name" value="CRAL-TRIO DOMAIN-CONTAINING PROTEIN YKL091C-RELATED"/>
    <property type="match status" value="1"/>
</dbReference>
<dbReference type="GeneID" id="19016648"/>
<dbReference type="GO" id="GO:0005886">
    <property type="term" value="C:plasma membrane"/>
    <property type="evidence" value="ECO:0007669"/>
    <property type="project" value="UniProtKB-SubCell"/>
</dbReference>
<protein>
    <submittedName>
        <fullName evidence="6">SEC14 cytosolic factor family protein / phosphoglyceride transfer family protein (ISS)</fullName>
    </submittedName>
</protein>
<reference evidence="6 7" key="1">
    <citation type="submission" date="2011-10" db="EMBL/GenBank/DDBJ databases">
        <authorList>
            <person name="Genoscope - CEA"/>
        </authorList>
    </citation>
    <scope>NUCLEOTIDE SEQUENCE [LARGE SCALE GENOMIC DNA]</scope>
    <source>
        <strain evidence="6 7">RCC 1105</strain>
    </source>
</reference>
<dbReference type="Pfam" id="PF00650">
    <property type="entry name" value="CRAL_TRIO"/>
    <property type="match status" value="1"/>
</dbReference>
<evidence type="ECO:0000259" key="5">
    <source>
        <dbReference type="PROSITE" id="PS50191"/>
    </source>
</evidence>
<dbReference type="RefSeq" id="XP_007513948.1">
    <property type="nucleotide sequence ID" value="XM_007513886.1"/>
</dbReference>
<organism evidence="6 7">
    <name type="scientific">Bathycoccus prasinos</name>
    <dbReference type="NCBI Taxonomy" id="41875"/>
    <lineage>
        <taxon>Eukaryota</taxon>
        <taxon>Viridiplantae</taxon>
        <taxon>Chlorophyta</taxon>
        <taxon>Mamiellophyceae</taxon>
        <taxon>Mamiellales</taxon>
        <taxon>Bathycoccaceae</taxon>
        <taxon>Bathycoccus</taxon>
    </lineage>
</organism>
<dbReference type="GO" id="GO:0000139">
    <property type="term" value="C:Golgi membrane"/>
    <property type="evidence" value="ECO:0007669"/>
    <property type="project" value="UniProtKB-SubCell"/>
</dbReference>
<name>K8ESI9_9CHLO</name>
<accession>K8ESI9</accession>
<evidence type="ECO:0000256" key="4">
    <source>
        <dbReference type="SAM" id="SignalP"/>
    </source>
</evidence>
<proteinExistence type="inferred from homology"/>
<dbReference type="PANTHER" id="PTHR45657">
    <property type="entry name" value="CRAL-TRIO DOMAIN-CONTAINING PROTEIN YKL091C-RELATED"/>
    <property type="match status" value="1"/>
</dbReference>
<dbReference type="Proteomes" id="UP000198341">
    <property type="component" value="Chromosome 3"/>
</dbReference>
<dbReference type="InterPro" id="IPR051026">
    <property type="entry name" value="PI/PC_transfer"/>
</dbReference>